<proteinExistence type="predicted"/>
<name>A0A9K3JDY9_HELAN</name>
<feature type="signal peptide" evidence="2">
    <location>
        <begin position="1"/>
        <end position="41"/>
    </location>
</feature>
<dbReference type="Proteomes" id="UP000215914">
    <property type="component" value="Unassembled WGS sequence"/>
</dbReference>
<evidence type="ECO:0000313" key="3">
    <source>
        <dbReference type="EMBL" id="KAF5813703.1"/>
    </source>
</evidence>
<evidence type="ECO:0000313" key="4">
    <source>
        <dbReference type="Proteomes" id="UP000215914"/>
    </source>
</evidence>
<feature type="chain" id="PRO_5039939808" description="Transmembrane protein" evidence="2">
    <location>
        <begin position="42"/>
        <end position="78"/>
    </location>
</feature>
<sequence>MKICKPNTRNTRVSEMKHTRVILCCMLLLSTLLATANDSFADPPPDPGHDAPHTRSHDVPASPIASVEYVYESPPPTN</sequence>
<evidence type="ECO:0008006" key="5">
    <source>
        <dbReference type="Google" id="ProtNLM"/>
    </source>
</evidence>
<reference evidence="3" key="1">
    <citation type="journal article" date="2017" name="Nature">
        <title>The sunflower genome provides insights into oil metabolism, flowering and Asterid evolution.</title>
        <authorList>
            <person name="Badouin H."/>
            <person name="Gouzy J."/>
            <person name="Grassa C.J."/>
            <person name="Murat F."/>
            <person name="Staton S.E."/>
            <person name="Cottret L."/>
            <person name="Lelandais-Briere C."/>
            <person name="Owens G.L."/>
            <person name="Carrere S."/>
            <person name="Mayjonade B."/>
            <person name="Legrand L."/>
            <person name="Gill N."/>
            <person name="Kane N.C."/>
            <person name="Bowers J.E."/>
            <person name="Hubner S."/>
            <person name="Bellec A."/>
            <person name="Berard A."/>
            <person name="Berges H."/>
            <person name="Blanchet N."/>
            <person name="Boniface M.C."/>
            <person name="Brunel D."/>
            <person name="Catrice O."/>
            <person name="Chaidir N."/>
            <person name="Claudel C."/>
            <person name="Donnadieu C."/>
            <person name="Faraut T."/>
            <person name="Fievet G."/>
            <person name="Helmstetter N."/>
            <person name="King M."/>
            <person name="Knapp S.J."/>
            <person name="Lai Z."/>
            <person name="Le Paslier M.C."/>
            <person name="Lippi Y."/>
            <person name="Lorenzon L."/>
            <person name="Mandel J.R."/>
            <person name="Marage G."/>
            <person name="Marchand G."/>
            <person name="Marquand E."/>
            <person name="Bret-Mestries E."/>
            <person name="Morien E."/>
            <person name="Nambeesan S."/>
            <person name="Nguyen T."/>
            <person name="Pegot-Espagnet P."/>
            <person name="Pouilly N."/>
            <person name="Raftis F."/>
            <person name="Sallet E."/>
            <person name="Schiex T."/>
            <person name="Thomas J."/>
            <person name="Vandecasteele C."/>
            <person name="Vares D."/>
            <person name="Vear F."/>
            <person name="Vautrin S."/>
            <person name="Crespi M."/>
            <person name="Mangin B."/>
            <person name="Burke J.M."/>
            <person name="Salse J."/>
            <person name="Munos S."/>
            <person name="Vincourt P."/>
            <person name="Rieseberg L.H."/>
            <person name="Langlade N.B."/>
        </authorList>
    </citation>
    <scope>NUCLEOTIDE SEQUENCE</scope>
    <source>
        <tissue evidence="3">Leaves</tissue>
    </source>
</reference>
<comment type="caution">
    <text evidence="3">The sequence shown here is derived from an EMBL/GenBank/DDBJ whole genome shotgun (WGS) entry which is preliminary data.</text>
</comment>
<dbReference type="EMBL" id="MNCJ02000318">
    <property type="protein sequence ID" value="KAF5813703.1"/>
    <property type="molecule type" value="Genomic_DNA"/>
</dbReference>
<dbReference type="Gramene" id="mRNA:HanXRQr2_Chr03g0101841">
    <property type="protein sequence ID" value="CDS:HanXRQr2_Chr03g0101841.1"/>
    <property type="gene ID" value="HanXRQr2_Chr03g0101841"/>
</dbReference>
<accession>A0A9K3JDY9</accession>
<evidence type="ECO:0000256" key="1">
    <source>
        <dbReference type="SAM" id="MobiDB-lite"/>
    </source>
</evidence>
<feature type="compositionally biased region" description="Basic and acidic residues" evidence="1">
    <location>
        <begin position="47"/>
        <end position="58"/>
    </location>
</feature>
<keyword evidence="2" id="KW-0732">Signal</keyword>
<protein>
    <recommendedName>
        <fullName evidence="5">Transmembrane protein</fullName>
    </recommendedName>
</protein>
<evidence type="ECO:0000256" key="2">
    <source>
        <dbReference type="SAM" id="SignalP"/>
    </source>
</evidence>
<gene>
    <name evidence="3" type="ORF">HanXRQr2_Chr03g0101841</name>
</gene>
<dbReference type="AlphaFoldDB" id="A0A9K3JDY9"/>
<reference evidence="3" key="2">
    <citation type="submission" date="2020-06" db="EMBL/GenBank/DDBJ databases">
        <title>Helianthus annuus Genome sequencing and assembly Release 2.</title>
        <authorList>
            <person name="Gouzy J."/>
            <person name="Langlade N."/>
            <person name="Munos S."/>
        </authorList>
    </citation>
    <scope>NUCLEOTIDE SEQUENCE</scope>
    <source>
        <tissue evidence="3">Leaves</tissue>
    </source>
</reference>
<organism evidence="3 4">
    <name type="scientific">Helianthus annuus</name>
    <name type="common">Common sunflower</name>
    <dbReference type="NCBI Taxonomy" id="4232"/>
    <lineage>
        <taxon>Eukaryota</taxon>
        <taxon>Viridiplantae</taxon>
        <taxon>Streptophyta</taxon>
        <taxon>Embryophyta</taxon>
        <taxon>Tracheophyta</taxon>
        <taxon>Spermatophyta</taxon>
        <taxon>Magnoliopsida</taxon>
        <taxon>eudicotyledons</taxon>
        <taxon>Gunneridae</taxon>
        <taxon>Pentapetalae</taxon>
        <taxon>asterids</taxon>
        <taxon>campanulids</taxon>
        <taxon>Asterales</taxon>
        <taxon>Asteraceae</taxon>
        <taxon>Asteroideae</taxon>
        <taxon>Heliantheae alliance</taxon>
        <taxon>Heliantheae</taxon>
        <taxon>Helianthus</taxon>
    </lineage>
</organism>
<keyword evidence="4" id="KW-1185">Reference proteome</keyword>
<feature type="region of interest" description="Disordered" evidence="1">
    <location>
        <begin position="37"/>
        <end position="78"/>
    </location>
</feature>